<feature type="region of interest" description="Disordered" evidence="1">
    <location>
        <begin position="49"/>
        <end position="69"/>
    </location>
</feature>
<evidence type="ECO:0000256" key="1">
    <source>
        <dbReference type="SAM" id="MobiDB-lite"/>
    </source>
</evidence>
<feature type="non-terminal residue" evidence="2">
    <location>
        <position position="188"/>
    </location>
</feature>
<dbReference type="STRING" id="57577.A0A2K3MD48"/>
<dbReference type="PANTHER" id="PTHR32467:SF99">
    <property type="entry name" value="AP2-LIKE ETHYLENE-RESPONSIVE TRANSCRIPTION FACTOR AIL5"/>
    <property type="match status" value="1"/>
</dbReference>
<protein>
    <submittedName>
        <fullName evidence="2">Ap2-like ethylene-responsive transcription factor ail5-like protein</fullName>
    </submittedName>
</protein>
<reference evidence="2 3" key="2">
    <citation type="journal article" date="2017" name="Front. Plant Sci.">
        <title>Gene Classification and Mining of Molecular Markers Useful in Red Clover (Trifolium pratense) Breeding.</title>
        <authorList>
            <person name="Istvanek J."/>
            <person name="Dluhosova J."/>
            <person name="Dluhos P."/>
            <person name="Patkova L."/>
            <person name="Nedelnik J."/>
            <person name="Repkova J."/>
        </authorList>
    </citation>
    <scope>NUCLEOTIDE SEQUENCE [LARGE SCALE GENOMIC DNA]</scope>
    <source>
        <strain evidence="3">cv. Tatra</strain>
        <tissue evidence="2">Young leaves</tissue>
    </source>
</reference>
<dbReference type="Gene3D" id="3.30.730.10">
    <property type="entry name" value="AP2/ERF domain"/>
    <property type="match status" value="1"/>
</dbReference>
<feature type="compositionally biased region" description="Polar residues" evidence="1">
    <location>
        <begin position="57"/>
        <end position="69"/>
    </location>
</feature>
<dbReference type="PANTHER" id="PTHR32467">
    <property type="entry name" value="AP2-LIKE ETHYLENE-RESPONSIVE TRANSCRIPTION FACTOR"/>
    <property type="match status" value="1"/>
</dbReference>
<dbReference type="EMBL" id="ASHM01057441">
    <property type="protein sequence ID" value="PNX88698.1"/>
    <property type="molecule type" value="Genomic_DNA"/>
</dbReference>
<name>A0A2K3MD48_TRIPR</name>
<comment type="caution">
    <text evidence="2">The sequence shown here is derived from an EMBL/GenBank/DDBJ whole genome shotgun (WGS) entry which is preliminary data.</text>
</comment>
<sequence>MDSSSSSPPTNTNNTSLAFSLSNTISIIPSHSSSSSSLFHSFTTFPSSTPQPLTLTGSNAVNTSPDATDGGTTNLSIFTGGHKFEDFLGSSVTTTTATTCAPTQFHQFSTDLYDSELKKTISACLQGGYPAEPNSEPRKLSPKKTVDNFGQRTSIYRGVTRHRWTGRYEAHLWDNSCRREGQSRKGRQ</sequence>
<reference evidence="2 3" key="1">
    <citation type="journal article" date="2014" name="Am. J. Bot.">
        <title>Genome assembly and annotation for red clover (Trifolium pratense; Fabaceae).</title>
        <authorList>
            <person name="Istvanek J."/>
            <person name="Jaros M."/>
            <person name="Krenek A."/>
            <person name="Repkova J."/>
        </authorList>
    </citation>
    <scope>NUCLEOTIDE SEQUENCE [LARGE SCALE GENOMIC DNA]</scope>
    <source>
        <strain evidence="3">cv. Tatra</strain>
        <tissue evidence="2">Young leaves</tissue>
    </source>
</reference>
<dbReference type="InterPro" id="IPR036955">
    <property type="entry name" value="AP2/ERF_dom_sf"/>
</dbReference>
<dbReference type="Proteomes" id="UP000236291">
    <property type="component" value="Unassembled WGS sequence"/>
</dbReference>
<organism evidence="2 3">
    <name type="scientific">Trifolium pratense</name>
    <name type="common">Red clover</name>
    <dbReference type="NCBI Taxonomy" id="57577"/>
    <lineage>
        <taxon>Eukaryota</taxon>
        <taxon>Viridiplantae</taxon>
        <taxon>Streptophyta</taxon>
        <taxon>Embryophyta</taxon>
        <taxon>Tracheophyta</taxon>
        <taxon>Spermatophyta</taxon>
        <taxon>Magnoliopsida</taxon>
        <taxon>eudicotyledons</taxon>
        <taxon>Gunneridae</taxon>
        <taxon>Pentapetalae</taxon>
        <taxon>rosids</taxon>
        <taxon>fabids</taxon>
        <taxon>Fabales</taxon>
        <taxon>Fabaceae</taxon>
        <taxon>Papilionoideae</taxon>
        <taxon>50 kb inversion clade</taxon>
        <taxon>NPAAA clade</taxon>
        <taxon>Hologalegina</taxon>
        <taxon>IRL clade</taxon>
        <taxon>Trifolieae</taxon>
        <taxon>Trifolium</taxon>
    </lineage>
</organism>
<dbReference type="AlphaFoldDB" id="A0A2K3MD48"/>
<accession>A0A2K3MD48</accession>
<gene>
    <name evidence="2" type="ORF">L195_g044810</name>
</gene>
<proteinExistence type="predicted"/>
<dbReference type="GO" id="GO:0003700">
    <property type="term" value="F:DNA-binding transcription factor activity"/>
    <property type="evidence" value="ECO:0007669"/>
    <property type="project" value="InterPro"/>
</dbReference>
<evidence type="ECO:0000313" key="2">
    <source>
        <dbReference type="EMBL" id="PNX88698.1"/>
    </source>
</evidence>
<evidence type="ECO:0000313" key="3">
    <source>
        <dbReference type="Proteomes" id="UP000236291"/>
    </source>
</evidence>
<dbReference type="ExpressionAtlas" id="A0A2K3MD48">
    <property type="expression patterns" value="baseline"/>
</dbReference>